<feature type="region of interest" description="Disordered" evidence="1">
    <location>
        <begin position="1"/>
        <end position="133"/>
    </location>
</feature>
<organism evidence="3 4">
    <name type="scientific">Allomyces macrogynus (strain ATCC 38327)</name>
    <name type="common">Allomyces javanicus var. macrogynus</name>
    <dbReference type="NCBI Taxonomy" id="578462"/>
    <lineage>
        <taxon>Eukaryota</taxon>
        <taxon>Fungi</taxon>
        <taxon>Fungi incertae sedis</taxon>
        <taxon>Blastocladiomycota</taxon>
        <taxon>Blastocladiomycetes</taxon>
        <taxon>Blastocladiales</taxon>
        <taxon>Blastocladiaceae</taxon>
        <taxon>Allomyces</taxon>
    </lineage>
</organism>
<evidence type="ECO:0000256" key="1">
    <source>
        <dbReference type="SAM" id="MobiDB-lite"/>
    </source>
</evidence>
<keyword evidence="2" id="KW-0472">Membrane</keyword>
<gene>
    <name evidence="3" type="ORF">AMAG_07048</name>
</gene>
<feature type="transmembrane region" description="Helical" evidence="2">
    <location>
        <begin position="213"/>
        <end position="231"/>
    </location>
</feature>
<keyword evidence="4" id="KW-1185">Reference proteome</keyword>
<dbReference type="Proteomes" id="UP000054350">
    <property type="component" value="Unassembled WGS sequence"/>
</dbReference>
<accession>A0A0L0SFU0</accession>
<dbReference type="OrthoDB" id="5589163at2759"/>
<name>A0A0L0SFU0_ALLM3</name>
<sequence length="696" mass="70193">MAGNTQRQTRIVIITKTANSTSTVTNEMTGTTRLAGNNAKPDPTATDAPAPSNSDAPAPSTSATASPTSDATKPSSSNSPAPPPASTVTVTATATATPSPAPSSSSQAPPPSSSNAPSPSPAAASPSSSALSPTPVTVTAVRSIVAAVGTPVILNNNPGAVAGAGSGGGVAAVANVPTTVPGTTDSSGVSGNDSADRLGGASTSSTVTTVSSVVGALAGVALIAVVAFLVVRRRRSTRHAPLNGDHLTNADLESSLGGTTAASMPRFRMFQKVLAPHPAVAPPVPARPPVMSAYQTSPPPMIPYGTPGLLQQTDYNDAGSSPHESEYGIAMPVTHQVMPSATTAQFEVRSMYTDSVYSTAGGLMMPAMAAARFGASPLGRRVTSMATSAVSSTGAEEAGMALPYGLTAIDLIDRPMSGVSAVGVEFADSSAGADPVESVDALTNAWTDVFQEIEWACNQAARSATMSSADSAAIAAITPATALEQAASRRRRIGLLHAAAQELVARLTAALGSVTDRDPSDPRAALAAMHRATATLPVHFSDPTVLEGHPPLYPLVPLLAGHSDGLGLKLESSPSTAHDHVSPALAARTFLIVLRMMQRFPGLVMVVAQPDAIYEPAAMGSVLSPATPAAPTSPTTWTAGDLVDVYMDDGTVTSEHDLGVGGNGVVPRYLATVFPGLVDARSGNVLAQCKVAVAQY</sequence>
<feature type="compositionally biased region" description="Low complexity" evidence="1">
    <location>
        <begin position="86"/>
        <end position="133"/>
    </location>
</feature>
<dbReference type="AlphaFoldDB" id="A0A0L0SFU0"/>
<feature type="region of interest" description="Disordered" evidence="1">
    <location>
        <begin position="180"/>
        <end position="203"/>
    </location>
</feature>
<dbReference type="VEuPathDB" id="FungiDB:AMAG_07048"/>
<evidence type="ECO:0000256" key="2">
    <source>
        <dbReference type="SAM" id="Phobius"/>
    </source>
</evidence>
<evidence type="ECO:0000313" key="3">
    <source>
        <dbReference type="EMBL" id="KNE61309.1"/>
    </source>
</evidence>
<evidence type="ECO:0000313" key="4">
    <source>
        <dbReference type="Proteomes" id="UP000054350"/>
    </source>
</evidence>
<keyword evidence="2" id="KW-0812">Transmembrane</keyword>
<reference evidence="4" key="2">
    <citation type="submission" date="2009-11" db="EMBL/GenBank/DDBJ databases">
        <title>The Genome Sequence of Allomyces macrogynus strain ATCC 38327.</title>
        <authorList>
            <consortium name="The Broad Institute Genome Sequencing Platform"/>
            <person name="Russ C."/>
            <person name="Cuomo C."/>
            <person name="Shea T."/>
            <person name="Young S.K."/>
            <person name="Zeng Q."/>
            <person name="Koehrsen M."/>
            <person name="Haas B."/>
            <person name="Borodovsky M."/>
            <person name="Guigo R."/>
            <person name="Alvarado L."/>
            <person name="Berlin A."/>
            <person name="Borenstein D."/>
            <person name="Chen Z."/>
            <person name="Engels R."/>
            <person name="Freedman E."/>
            <person name="Gellesch M."/>
            <person name="Goldberg J."/>
            <person name="Griggs A."/>
            <person name="Gujja S."/>
            <person name="Heiman D."/>
            <person name="Hepburn T."/>
            <person name="Howarth C."/>
            <person name="Jen D."/>
            <person name="Larson L."/>
            <person name="Lewis B."/>
            <person name="Mehta T."/>
            <person name="Park D."/>
            <person name="Pearson M."/>
            <person name="Roberts A."/>
            <person name="Saif S."/>
            <person name="Shenoy N."/>
            <person name="Sisk P."/>
            <person name="Stolte C."/>
            <person name="Sykes S."/>
            <person name="Walk T."/>
            <person name="White J."/>
            <person name="Yandava C."/>
            <person name="Burger G."/>
            <person name="Gray M.W."/>
            <person name="Holland P.W.H."/>
            <person name="King N."/>
            <person name="Lang F.B.F."/>
            <person name="Roger A.J."/>
            <person name="Ruiz-Trillo I."/>
            <person name="Lander E."/>
            <person name="Nusbaum C."/>
        </authorList>
    </citation>
    <scope>NUCLEOTIDE SEQUENCE [LARGE SCALE GENOMIC DNA]</scope>
    <source>
        <strain evidence="4">ATCC 38327</strain>
    </source>
</reference>
<feature type="compositionally biased region" description="Low complexity" evidence="1">
    <location>
        <begin position="39"/>
        <end position="79"/>
    </location>
</feature>
<protein>
    <submittedName>
        <fullName evidence="3">Uncharacterized protein</fullName>
    </submittedName>
</protein>
<proteinExistence type="predicted"/>
<dbReference type="EMBL" id="GG745337">
    <property type="protein sequence ID" value="KNE61309.1"/>
    <property type="molecule type" value="Genomic_DNA"/>
</dbReference>
<keyword evidence="2" id="KW-1133">Transmembrane helix</keyword>
<reference evidence="3 4" key="1">
    <citation type="submission" date="2009-11" db="EMBL/GenBank/DDBJ databases">
        <title>Annotation of Allomyces macrogynus ATCC 38327.</title>
        <authorList>
            <consortium name="The Broad Institute Genome Sequencing Platform"/>
            <person name="Russ C."/>
            <person name="Cuomo C."/>
            <person name="Burger G."/>
            <person name="Gray M.W."/>
            <person name="Holland P.W.H."/>
            <person name="King N."/>
            <person name="Lang F.B.F."/>
            <person name="Roger A.J."/>
            <person name="Ruiz-Trillo I."/>
            <person name="Young S.K."/>
            <person name="Zeng Q."/>
            <person name="Gargeya S."/>
            <person name="Fitzgerald M."/>
            <person name="Haas B."/>
            <person name="Abouelleil A."/>
            <person name="Alvarado L."/>
            <person name="Arachchi H.M."/>
            <person name="Berlin A."/>
            <person name="Chapman S.B."/>
            <person name="Gearin G."/>
            <person name="Goldberg J."/>
            <person name="Griggs A."/>
            <person name="Gujja S."/>
            <person name="Hansen M."/>
            <person name="Heiman D."/>
            <person name="Howarth C."/>
            <person name="Larimer J."/>
            <person name="Lui A."/>
            <person name="MacDonald P.J.P."/>
            <person name="McCowen C."/>
            <person name="Montmayeur A."/>
            <person name="Murphy C."/>
            <person name="Neiman D."/>
            <person name="Pearson M."/>
            <person name="Priest M."/>
            <person name="Roberts A."/>
            <person name="Saif S."/>
            <person name="Shea T."/>
            <person name="Sisk P."/>
            <person name="Stolte C."/>
            <person name="Sykes S."/>
            <person name="Wortman J."/>
            <person name="Nusbaum C."/>
            <person name="Birren B."/>
        </authorList>
    </citation>
    <scope>NUCLEOTIDE SEQUENCE [LARGE SCALE GENOMIC DNA]</scope>
    <source>
        <strain evidence="3 4">ATCC 38327</strain>
    </source>
</reference>
<feature type="compositionally biased region" description="Polar residues" evidence="1">
    <location>
        <begin position="16"/>
        <end position="35"/>
    </location>
</feature>